<dbReference type="PANTHER" id="PTHR38248:SF2">
    <property type="entry name" value="FUNK1 11"/>
    <property type="match status" value="1"/>
</dbReference>
<accession>A0A8H5GVP1</accession>
<feature type="compositionally biased region" description="Basic and acidic residues" evidence="1">
    <location>
        <begin position="107"/>
        <end position="117"/>
    </location>
</feature>
<name>A0A8H5GVP1_9AGAR</name>
<dbReference type="Gene3D" id="1.10.510.10">
    <property type="entry name" value="Transferase(Phosphotransferase) domain 1"/>
    <property type="match status" value="1"/>
</dbReference>
<keyword evidence="4" id="KW-1185">Reference proteome</keyword>
<dbReference type="EMBL" id="JAACJM010000007">
    <property type="protein sequence ID" value="KAF5371807.1"/>
    <property type="molecule type" value="Genomic_DNA"/>
</dbReference>
<evidence type="ECO:0000256" key="1">
    <source>
        <dbReference type="SAM" id="MobiDB-lite"/>
    </source>
</evidence>
<feature type="region of interest" description="Disordered" evidence="1">
    <location>
        <begin position="107"/>
        <end position="135"/>
    </location>
</feature>
<reference evidence="3 4" key="1">
    <citation type="journal article" date="2020" name="ISME J.">
        <title>Uncovering the hidden diversity of litter-decomposition mechanisms in mushroom-forming fungi.</title>
        <authorList>
            <person name="Floudas D."/>
            <person name="Bentzer J."/>
            <person name="Ahren D."/>
            <person name="Johansson T."/>
            <person name="Persson P."/>
            <person name="Tunlid A."/>
        </authorList>
    </citation>
    <scope>NUCLEOTIDE SEQUENCE [LARGE SCALE GENOMIC DNA]</scope>
    <source>
        <strain evidence="3 4">CBS 291.85</strain>
    </source>
</reference>
<dbReference type="Pfam" id="PF17667">
    <property type="entry name" value="Pkinase_fungal"/>
    <property type="match status" value="1"/>
</dbReference>
<dbReference type="InterPro" id="IPR011009">
    <property type="entry name" value="Kinase-like_dom_sf"/>
</dbReference>
<evidence type="ECO:0000313" key="3">
    <source>
        <dbReference type="EMBL" id="KAF5371807.1"/>
    </source>
</evidence>
<feature type="domain" description="Fungal-type protein kinase" evidence="2">
    <location>
        <begin position="177"/>
        <end position="505"/>
    </location>
</feature>
<gene>
    <name evidence="3" type="ORF">D9758_003396</name>
</gene>
<sequence length="690" mass="78681">MKQLVLALAKEMPNKFLGPVPSQTFINTNFPGTAFEDKQVPQFDWNAVKDKFQLKSVDLKKCNERDMYTPLIAAFDSCSTNQFECLDTSSIPDSCVLEHCHTSRPDITGYEKSRRDNGSPSNDSKSKPKSDSSLSDWLAEVKKTEQDLFMDEPSGPYLIPRQTETGDSFLGQQISYVIAQFANQYRTHVFSMYIFGCKAHLLRWDHAGAIVSEAFNYMDTPYLAEFVFRYTRASPEARGHDNTVKRFPLLNRTKPVKTAREQLDLKNNEPVYKFNVYDDDDPKNLRIYYGGNPLYNGVHSITGRATRTVKVWDHKAQMIVLLKDQWRIDSPEFMSEGEIYKLLEEKGVRNIPSCVIAGDVNPDSKYHSTLMQRQLGESEPALRSHVHYRLVLEEVGVGNVTKCKDTKEFVTVLRDALTAHKDAFDKAGLLHRDVSIGNIIVMGNGRGLLVDWEFSKPKDQLESQGRQLERTGTWQFISVALLQARVPFHTLQDDLESFLHVTGWTSICHIKNNLTPDKLVSSLRSYDEIEPEGGTILGGRQKEMCMIYAALSRMEFEPPIIHSLISDFEATCASRYLPVPEQANVAKLLAILDTIPEESLREQFKWEMPALRYHFGQKRLEDATWMIERCDEALKSMQSPTDICAFVENEFPRVKSKRKAGTSLSDLETKTRSTRANDLLKRTRMTASDE</sequence>
<dbReference type="AlphaFoldDB" id="A0A8H5GVP1"/>
<dbReference type="InterPro" id="IPR040976">
    <property type="entry name" value="Pkinase_fungal"/>
</dbReference>
<comment type="caution">
    <text evidence="3">The sequence shown here is derived from an EMBL/GenBank/DDBJ whole genome shotgun (WGS) entry which is preliminary data.</text>
</comment>
<dbReference type="PANTHER" id="PTHR38248">
    <property type="entry name" value="FUNK1 6"/>
    <property type="match status" value="1"/>
</dbReference>
<proteinExistence type="predicted"/>
<evidence type="ECO:0000259" key="2">
    <source>
        <dbReference type="Pfam" id="PF17667"/>
    </source>
</evidence>
<dbReference type="OrthoDB" id="5592585at2759"/>
<dbReference type="SUPFAM" id="SSF56112">
    <property type="entry name" value="Protein kinase-like (PK-like)"/>
    <property type="match status" value="1"/>
</dbReference>
<organism evidence="3 4">
    <name type="scientific">Tetrapyrgos nigripes</name>
    <dbReference type="NCBI Taxonomy" id="182062"/>
    <lineage>
        <taxon>Eukaryota</taxon>
        <taxon>Fungi</taxon>
        <taxon>Dikarya</taxon>
        <taxon>Basidiomycota</taxon>
        <taxon>Agaricomycotina</taxon>
        <taxon>Agaricomycetes</taxon>
        <taxon>Agaricomycetidae</taxon>
        <taxon>Agaricales</taxon>
        <taxon>Marasmiineae</taxon>
        <taxon>Marasmiaceae</taxon>
        <taxon>Tetrapyrgos</taxon>
    </lineage>
</organism>
<evidence type="ECO:0000313" key="4">
    <source>
        <dbReference type="Proteomes" id="UP000559256"/>
    </source>
</evidence>
<dbReference type="Proteomes" id="UP000559256">
    <property type="component" value="Unassembled WGS sequence"/>
</dbReference>
<protein>
    <recommendedName>
        <fullName evidence="2">Fungal-type protein kinase domain-containing protein</fullName>
    </recommendedName>
</protein>